<dbReference type="InParanoid" id="A0A316YIJ1"/>
<evidence type="ECO:0000256" key="1">
    <source>
        <dbReference type="SAM" id="SignalP"/>
    </source>
</evidence>
<feature type="chain" id="PRO_5016359597" evidence="1">
    <location>
        <begin position="19"/>
        <end position="246"/>
    </location>
</feature>
<dbReference type="EMBL" id="KZ819637">
    <property type="protein sequence ID" value="PWN89247.1"/>
    <property type="molecule type" value="Genomic_DNA"/>
</dbReference>
<dbReference type="AlphaFoldDB" id="A0A316YIJ1"/>
<evidence type="ECO:0000313" key="3">
    <source>
        <dbReference type="Proteomes" id="UP000245768"/>
    </source>
</evidence>
<feature type="signal peptide" evidence="1">
    <location>
        <begin position="1"/>
        <end position="18"/>
    </location>
</feature>
<organism evidence="2 3">
    <name type="scientific">Acaromyces ingoldii</name>
    <dbReference type="NCBI Taxonomy" id="215250"/>
    <lineage>
        <taxon>Eukaryota</taxon>
        <taxon>Fungi</taxon>
        <taxon>Dikarya</taxon>
        <taxon>Basidiomycota</taxon>
        <taxon>Ustilaginomycotina</taxon>
        <taxon>Exobasidiomycetes</taxon>
        <taxon>Exobasidiales</taxon>
        <taxon>Cryptobasidiaceae</taxon>
        <taxon>Acaromyces</taxon>
    </lineage>
</organism>
<keyword evidence="3" id="KW-1185">Reference proteome</keyword>
<dbReference type="GeneID" id="37039942"/>
<name>A0A316YIJ1_9BASI</name>
<dbReference type="Proteomes" id="UP000245768">
    <property type="component" value="Unassembled WGS sequence"/>
</dbReference>
<reference evidence="2 3" key="1">
    <citation type="journal article" date="2018" name="Mol. Biol. Evol.">
        <title>Broad Genomic Sampling Reveals a Smut Pathogenic Ancestry of the Fungal Clade Ustilaginomycotina.</title>
        <authorList>
            <person name="Kijpornyongpan T."/>
            <person name="Mondo S.J."/>
            <person name="Barry K."/>
            <person name="Sandor L."/>
            <person name="Lee J."/>
            <person name="Lipzen A."/>
            <person name="Pangilinan J."/>
            <person name="LaButti K."/>
            <person name="Hainaut M."/>
            <person name="Henrissat B."/>
            <person name="Grigoriev I.V."/>
            <person name="Spatafora J.W."/>
            <person name="Aime M.C."/>
        </authorList>
    </citation>
    <scope>NUCLEOTIDE SEQUENCE [LARGE SCALE GENOMIC DNA]</scope>
    <source>
        <strain evidence="2 3">MCA 4198</strain>
    </source>
</reference>
<keyword evidence="1" id="KW-0732">Signal</keyword>
<protein>
    <submittedName>
        <fullName evidence="2">Uncharacterized protein</fullName>
    </submittedName>
</protein>
<accession>A0A316YIJ1</accession>
<dbReference type="RefSeq" id="XP_025376445.1">
    <property type="nucleotide sequence ID" value="XM_025518026.1"/>
</dbReference>
<proteinExistence type="predicted"/>
<gene>
    <name evidence="2" type="ORF">FA10DRAFT_139136</name>
</gene>
<dbReference type="OrthoDB" id="10647014at2759"/>
<sequence length="246" mass="23621">MYGNTLTLVLAAVGMARAMPMPQATPAPSVKPAGPPGIRPEFAITDGKISAGLSIGYVGLMNGPGNSESGLLSLGGDLNTANLIEGGIEEADTESIEGPLFTLVDGGIGNGPVDVSGTINPTGVAVSGLVGAVTGAFLGQPYTVIGGFHTIGGSLGPAGPEGTAVPYGEADYGSIAGASGSIDGGAGATHIGGYASGAGHLGQATARGSASLALLPTPTAGVAGVGELPFANFTAISINLPPRSIA</sequence>
<evidence type="ECO:0000313" key="2">
    <source>
        <dbReference type="EMBL" id="PWN89247.1"/>
    </source>
</evidence>